<dbReference type="Proteomes" id="UP001620626">
    <property type="component" value="Unassembled WGS sequence"/>
</dbReference>
<accession>A0ABD2JNY6</accession>
<dbReference type="EMBL" id="JBICBT010000924">
    <property type="protein sequence ID" value="KAL3092272.1"/>
    <property type="molecule type" value="Genomic_DNA"/>
</dbReference>
<name>A0ABD2JNY6_9BILA</name>
<dbReference type="AlphaFoldDB" id="A0ABD2JNY6"/>
<evidence type="ECO:0000313" key="1">
    <source>
        <dbReference type="EMBL" id="KAL3092272.1"/>
    </source>
</evidence>
<comment type="caution">
    <text evidence="1">The sequence shown here is derived from an EMBL/GenBank/DDBJ whole genome shotgun (WGS) entry which is preliminary data.</text>
</comment>
<organism evidence="1 2">
    <name type="scientific">Heterodera trifolii</name>
    <dbReference type="NCBI Taxonomy" id="157864"/>
    <lineage>
        <taxon>Eukaryota</taxon>
        <taxon>Metazoa</taxon>
        <taxon>Ecdysozoa</taxon>
        <taxon>Nematoda</taxon>
        <taxon>Chromadorea</taxon>
        <taxon>Rhabditida</taxon>
        <taxon>Tylenchina</taxon>
        <taxon>Tylenchomorpha</taxon>
        <taxon>Tylenchoidea</taxon>
        <taxon>Heteroderidae</taxon>
        <taxon>Heteroderinae</taxon>
        <taxon>Heterodera</taxon>
    </lineage>
</organism>
<keyword evidence="2" id="KW-1185">Reference proteome</keyword>
<gene>
    <name evidence="1" type="ORF">niasHT_028150</name>
</gene>
<reference evidence="1 2" key="1">
    <citation type="submission" date="2024-10" db="EMBL/GenBank/DDBJ databases">
        <authorList>
            <person name="Kim D."/>
        </authorList>
    </citation>
    <scope>NUCLEOTIDE SEQUENCE [LARGE SCALE GENOMIC DNA]</scope>
    <source>
        <strain evidence="1">BH-2024</strain>
    </source>
</reference>
<evidence type="ECO:0000313" key="2">
    <source>
        <dbReference type="Proteomes" id="UP001620626"/>
    </source>
</evidence>
<protein>
    <submittedName>
        <fullName evidence="1">Uncharacterized protein</fullName>
    </submittedName>
</protein>
<proteinExistence type="predicted"/>
<sequence length="145" mass="15263">MRPNGILSQHFCIPIAGTQFSGIPIAGTQFSGIPITWTQTQQSFGIPITGTCLTNSKFLSPGLNPPASITGTLNSLALQSMRPNGILSQHFCIPIAGTQFSGIPIAVTQFSGIPITWTQTQQSFGIFLSPGLNPPASQSLGHLIN</sequence>